<dbReference type="AlphaFoldDB" id="A0A4Y9ITW4"/>
<gene>
    <name evidence="2" type="ORF">E4T88_04445</name>
</gene>
<dbReference type="Pfam" id="PF00756">
    <property type="entry name" value="Esterase"/>
    <property type="match status" value="1"/>
</dbReference>
<accession>A0A4Y9ITW4</accession>
<dbReference type="RefSeq" id="WP_135104254.1">
    <property type="nucleotide sequence ID" value="NZ_JADGKW010000001.1"/>
</dbReference>
<protein>
    <submittedName>
        <fullName evidence="2">Esterase family protein</fullName>
    </submittedName>
</protein>
<dbReference type="EMBL" id="SPPK01000001">
    <property type="protein sequence ID" value="TFU91239.1"/>
    <property type="molecule type" value="Genomic_DNA"/>
</dbReference>
<reference evidence="2 3" key="1">
    <citation type="submission" date="2019-03" db="EMBL/GenBank/DDBJ databases">
        <title>Diversity of the mouse oral microbiome.</title>
        <authorList>
            <person name="Joseph S."/>
            <person name="Aduse-Opoku J."/>
            <person name="Curtis M."/>
            <person name="Wade W."/>
            <person name="Hashim A."/>
        </authorList>
    </citation>
    <scope>NUCLEOTIDE SEQUENCE [LARGE SCALE GENOMIC DNA]</scope>
    <source>
        <strain evidence="2 3">P11</strain>
    </source>
</reference>
<dbReference type="PROSITE" id="PS51257">
    <property type="entry name" value="PROKAR_LIPOPROTEIN"/>
    <property type="match status" value="1"/>
</dbReference>
<feature type="chain" id="PRO_5021345997" evidence="1">
    <location>
        <begin position="22"/>
        <end position="292"/>
    </location>
</feature>
<dbReference type="InterPro" id="IPR029058">
    <property type="entry name" value="AB_hydrolase_fold"/>
</dbReference>
<evidence type="ECO:0000313" key="3">
    <source>
        <dbReference type="Proteomes" id="UP000298285"/>
    </source>
</evidence>
<proteinExistence type="predicted"/>
<name>A0A4Y9ITW4_9BACT</name>
<comment type="caution">
    <text evidence="2">The sequence shown here is derived from an EMBL/GenBank/DDBJ whole genome shotgun (WGS) entry which is preliminary data.</text>
</comment>
<dbReference type="Gene3D" id="3.40.50.1820">
    <property type="entry name" value="alpha/beta hydrolase"/>
    <property type="match status" value="1"/>
</dbReference>
<dbReference type="Proteomes" id="UP000298285">
    <property type="component" value="Unassembled WGS sequence"/>
</dbReference>
<dbReference type="PANTHER" id="PTHR48098:SF1">
    <property type="entry name" value="DIACYLGLYCEROL ACYLTRANSFERASE_MYCOLYLTRANSFERASE AG85A"/>
    <property type="match status" value="1"/>
</dbReference>
<dbReference type="PANTHER" id="PTHR48098">
    <property type="entry name" value="ENTEROCHELIN ESTERASE-RELATED"/>
    <property type="match status" value="1"/>
</dbReference>
<dbReference type="SUPFAM" id="SSF53474">
    <property type="entry name" value="alpha/beta-Hydrolases"/>
    <property type="match status" value="1"/>
</dbReference>
<evidence type="ECO:0000256" key="1">
    <source>
        <dbReference type="SAM" id="SignalP"/>
    </source>
</evidence>
<dbReference type="OrthoDB" id="9803578at2"/>
<keyword evidence="1" id="KW-0732">Signal</keyword>
<dbReference type="InterPro" id="IPR000801">
    <property type="entry name" value="Esterase-like"/>
</dbReference>
<sequence>MKKLFFLFSASLILLVSCTTSKVKSFVDNNYDTPIGFDQRKPDVRYGVVNDVSYFSKTTNSNRLAKIILPPNYDKNKKYPTLYLLHGLGGNENDWFGGNPDQIISNLLHEGKCKEMIVVIPNIKARHDSVKVAPEFYSVQHFKEYDNFLNDLQNDLLPYIEKNYPVLSGRDNRAVAGLSMGGRSALHIGIEMIDEFAYIGAFTPAVGVLPYDVEKGLFTQETLTVPSKYKKSTLIMIVKGSNDDVVKEWPEVYNNTLNKNGVEHIYYITPGGHDFDVWKNSLYNFVRRIFQE</sequence>
<organism evidence="2 3">
    <name type="scientific">Dysgonomonas mossii</name>
    <dbReference type="NCBI Taxonomy" id="163665"/>
    <lineage>
        <taxon>Bacteria</taxon>
        <taxon>Pseudomonadati</taxon>
        <taxon>Bacteroidota</taxon>
        <taxon>Bacteroidia</taxon>
        <taxon>Bacteroidales</taxon>
        <taxon>Dysgonomonadaceae</taxon>
        <taxon>Dysgonomonas</taxon>
    </lineage>
</organism>
<dbReference type="GO" id="GO:0016747">
    <property type="term" value="F:acyltransferase activity, transferring groups other than amino-acyl groups"/>
    <property type="evidence" value="ECO:0007669"/>
    <property type="project" value="TreeGrafter"/>
</dbReference>
<feature type="signal peptide" evidence="1">
    <location>
        <begin position="1"/>
        <end position="21"/>
    </location>
</feature>
<dbReference type="InterPro" id="IPR050583">
    <property type="entry name" value="Mycobacterial_A85_antigen"/>
</dbReference>
<evidence type="ECO:0000313" key="2">
    <source>
        <dbReference type="EMBL" id="TFU91239.1"/>
    </source>
</evidence>